<name>A0A7W8NIM8_9DEIO</name>
<comment type="caution">
    <text evidence="2">The sequence shown here is derived from an EMBL/GenBank/DDBJ whole genome shotgun (WGS) entry which is preliminary data.</text>
</comment>
<evidence type="ECO:0000256" key="1">
    <source>
        <dbReference type="SAM" id="Phobius"/>
    </source>
</evidence>
<feature type="transmembrane region" description="Helical" evidence="1">
    <location>
        <begin position="77"/>
        <end position="96"/>
    </location>
</feature>
<dbReference type="Proteomes" id="UP000552709">
    <property type="component" value="Unassembled WGS sequence"/>
</dbReference>
<sequence length="103" mass="11578">MDVRPDQIQEAMPGLARWLPRVFRVMGGFMFGAGVLTFWVAREASPQEKWTWPVLALTGMSTVGTMSVTNFRLKSDFRWLLLIPALLWGAGLALMFPRHAAKA</sequence>
<dbReference type="AlphaFoldDB" id="A0A7W8NIM8"/>
<evidence type="ECO:0000313" key="3">
    <source>
        <dbReference type="Proteomes" id="UP000552709"/>
    </source>
</evidence>
<reference evidence="2 3" key="1">
    <citation type="submission" date="2020-08" db="EMBL/GenBank/DDBJ databases">
        <title>Genomic Encyclopedia of Type Strains, Phase IV (KMG-IV): sequencing the most valuable type-strain genomes for metagenomic binning, comparative biology and taxonomic classification.</title>
        <authorList>
            <person name="Goeker M."/>
        </authorList>
    </citation>
    <scope>NUCLEOTIDE SEQUENCE [LARGE SCALE GENOMIC DNA]</scope>
    <source>
        <strain evidence="2 3">DSM 27939</strain>
    </source>
</reference>
<feature type="transmembrane region" description="Helical" evidence="1">
    <location>
        <begin position="52"/>
        <end position="71"/>
    </location>
</feature>
<keyword evidence="1" id="KW-1133">Transmembrane helix</keyword>
<protein>
    <submittedName>
        <fullName evidence="2">Putative membrane protein</fullName>
    </submittedName>
</protein>
<accession>A0A7W8NIM8</accession>
<keyword evidence="1" id="KW-0472">Membrane</keyword>
<proteinExistence type="predicted"/>
<gene>
    <name evidence="2" type="ORF">HNQ08_005139</name>
</gene>
<feature type="transmembrane region" description="Helical" evidence="1">
    <location>
        <begin position="22"/>
        <end position="40"/>
    </location>
</feature>
<organism evidence="2 3">
    <name type="scientific">Deinococcus humi</name>
    <dbReference type="NCBI Taxonomy" id="662880"/>
    <lineage>
        <taxon>Bacteria</taxon>
        <taxon>Thermotogati</taxon>
        <taxon>Deinococcota</taxon>
        <taxon>Deinococci</taxon>
        <taxon>Deinococcales</taxon>
        <taxon>Deinococcaceae</taxon>
        <taxon>Deinococcus</taxon>
    </lineage>
</organism>
<keyword evidence="3" id="KW-1185">Reference proteome</keyword>
<evidence type="ECO:0000313" key="2">
    <source>
        <dbReference type="EMBL" id="MBB5366013.1"/>
    </source>
</evidence>
<dbReference type="EMBL" id="JACHFL010000025">
    <property type="protein sequence ID" value="MBB5366013.1"/>
    <property type="molecule type" value="Genomic_DNA"/>
</dbReference>
<keyword evidence="1" id="KW-0812">Transmembrane</keyword>
<dbReference type="RefSeq" id="WP_221284472.1">
    <property type="nucleotide sequence ID" value="NZ_JACHFL010000025.1"/>
</dbReference>